<proteinExistence type="predicted"/>
<evidence type="ECO:0000259" key="1">
    <source>
        <dbReference type="Pfam" id="PF09863"/>
    </source>
</evidence>
<accession>A0A2M8EPK3</accession>
<feature type="non-terminal residue" evidence="2">
    <location>
        <position position="151"/>
    </location>
</feature>
<dbReference type="Pfam" id="PF09863">
    <property type="entry name" value="DUF2090"/>
    <property type="match status" value="1"/>
</dbReference>
<dbReference type="InterPro" id="IPR013785">
    <property type="entry name" value="Aldolase_TIM"/>
</dbReference>
<dbReference type="AlphaFoldDB" id="A0A2M8EPK3"/>
<protein>
    <submittedName>
        <fullName evidence="2">DUF2090 domain-containing protein</fullName>
    </submittedName>
</protein>
<dbReference type="InterPro" id="IPR018659">
    <property type="entry name" value="DUF2090"/>
</dbReference>
<dbReference type="Proteomes" id="UP000230251">
    <property type="component" value="Unassembled WGS sequence"/>
</dbReference>
<sequence length="151" mass="17382">MSKILILPFDHRSTFTKNLLGFDYPPTKSQAKQVIKMKKVVFDAFLLARKQTTDKNKLAILIDEEFGVAIIKKARRLKINLAISTEKSGQELFTFEHGDDFGKHLTKLKPTYAKALVRYNPAQTAKNKIQLSRLKKLSNYCQKNKIGFMFE</sequence>
<gene>
    <name evidence="2" type="ORF">CO057_01510</name>
</gene>
<dbReference type="Gene3D" id="3.20.20.70">
    <property type="entry name" value="Aldolase class I"/>
    <property type="match status" value="1"/>
</dbReference>
<evidence type="ECO:0000313" key="2">
    <source>
        <dbReference type="EMBL" id="PJC24666.1"/>
    </source>
</evidence>
<organism evidence="2 3">
    <name type="scientific">Candidatus Uhrbacteria bacterium CG_4_9_14_0_2_um_filter_41_50</name>
    <dbReference type="NCBI Taxonomy" id="1975031"/>
    <lineage>
        <taxon>Bacteria</taxon>
        <taxon>Candidatus Uhriibacteriota</taxon>
    </lineage>
</organism>
<feature type="domain" description="DUF2090" evidence="1">
    <location>
        <begin position="2"/>
        <end position="151"/>
    </location>
</feature>
<dbReference type="EMBL" id="PFSI01000024">
    <property type="protein sequence ID" value="PJC24666.1"/>
    <property type="molecule type" value="Genomic_DNA"/>
</dbReference>
<comment type="caution">
    <text evidence="2">The sequence shown here is derived from an EMBL/GenBank/DDBJ whole genome shotgun (WGS) entry which is preliminary data.</text>
</comment>
<reference evidence="3" key="1">
    <citation type="submission" date="2017-09" db="EMBL/GenBank/DDBJ databases">
        <title>Depth-based differentiation of microbial function through sediment-hosted aquifers and enrichment of novel symbionts in the deep terrestrial subsurface.</title>
        <authorList>
            <person name="Probst A.J."/>
            <person name="Ladd B."/>
            <person name="Jarett J.K."/>
            <person name="Geller-Mcgrath D.E."/>
            <person name="Sieber C.M.K."/>
            <person name="Emerson J.B."/>
            <person name="Anantharaman K."/>
            <person name="Thomas B.C."/>
            <person name="Malmstrom R."/>
            <person name="Stieglmeier M."/>
            <person name="Klingl A."/>
            <person name="Woyke T."/>
            <person name="Ryan C.M."/>
            <person name="Banfield J.F."/>
        </authorList>
    </citation>
    <scope>NUCLEOTIDE SEQUENCE [LARGE SCALE GENOMIC DNA]</scope>
</reference>
<evidence type="ECO:0000313" key="3">
    <source>
        <dbReference type="Proteomes" id="UP000230251"/>
    </source>
</evidence>
<name>A0A2M8EPK3_9BACT</name>